<feature type="compositionally biased region" description="Basic residues" evidence="1">
    <location>
        <begin position="251"/>
        <end position="261"/>
    </location>
</feature>
<evidence type="ECO:0000259" key="2">
    <source>
        <dbReference type="PROSITE" id="PS51457"/>
    </source>
</evidence>
<name>A0A9P0C8E6_BEMTA</name>
<feature type="region of interest" description="Disordered" evidence="1">
    <location>
        <begin position="1"/>
        <end position="97"/>
    </location>
</feature>
<dbReference type="SMART" id="SM01025">
    <property type="entry name" value="BEN"/>
    <property type="match status" value="1"/>
</dbReference>
<dbReference type="InterPro" id="IPR018379">
    <property type="entry name" value="BEN_domain"/>
</dbReference>
<dbReference type="InterPro" id="IPR040391">
    <property type="entry name" value="BEND5"/>
</dbReference>
<feature type="region of interest" description="Disordered" evidence="1">
    <location>
        <begin position="175"/>
        <end position="207"/>
    </location>
</feature>
<dbReference type="PANTHER" id="PTHR14628">
    <property type="entry name" value="BEN DOMAIN-CONTAINING PROTEIN 5"/>
    <property type="match status" value="1"/>
</dbReference>
<evidence type="ECO:0000313" key="3">
    <source>
        <dbReference type="EMBL" id="CAH0753451.1"/>
    </source>
</evidence>
<feature type="compositionally biased region" description="Basic and acidic residues" evidence="1">
    <location>
        <begin position="184"/>
        <end position="200"/>
    </location>
</feature>
<sequence>MVDLKKQQRSKGNASKKLSIQEPDSPYKSKAKKKEVIKQGTKSTNDDLLSKYKKKSKKNPSPNVSTDSDSSSSDIIERRELKDVQRRKDVLEKQNSTMRAELCELRSLNRKWQTKFFEIEEGDLSQPDKPTVVRSLISDFGDQSATPEKVSPGAERKLLPTNLVSKCFSSDLERIEYEEEEGEAEKLPSLHATPEKKTDEEQPSVETPVGNFQVVKSPVKIKPHSATTVSSCAFDVNPSASTSTVTASSKKASKEKKKKKVSLPALDEDPADVKLVQARIPLSPKKLAKAEYGIRGKAKGDSVYVRNLAMSIFSPEVLIRSSVTGTGCTAKEDSIPRPPLPQIGMEYLSACFDERAKKEIPAPDQDTLDMRRKQINQILAHKIKEERKKYFD</sequence>
<dbReference type="GO" id="GO:0003677">
    <property type="term" value="F:DNA binding"/>
    <property type="evidence" value="ECO:0007669"/>
    <property type="project" value="InterPro"/>
</dbReference>
<dbReference type="EMBL" id="OU963862">
    <property type="protein sequence ID" value="CAH0753451.1"/>
    <property type="molecule type" value="Genomic_DNA"/>
</dbReference>
<dbReference type="GO" id="GO:0045892">
    <property type="term" value="P:negative regulation of DNA-templated transcription"/>
    <property type="evidence" value="ECO:0007669"/>
    <property type="project" value="InterPro"/>
</dbReference>
<proteinExistence type="predicted"/>
<dbReference type="AlphaFoldDB" id="A0A9P0C8E6"/>
<evidence type="ECO:0000256" key="1">
    <source>
        <dbReference type="SAM" id="MobiDB-lite"/>
    </source>
</evidence>
<keyword evidence="4" id="KW-1185">Reference proteome</keyword>
<feature type="compositionally biased region" description="Basic and acidic residues" evidence="1">
    <location>
        <begin position="75"/>
        <end position="92"/>
    </location>
</feature>
<accession>A0A9P0C8E6</accession>
<dbReference type="PROSITE" id="PS51457">
    <property type="entry name" value="BEN"/>
    <property type="match status" value="1"/>
</dbReference>
<protein>
    <recommendedName>
        <fullName evidence="2">BEN domain-containing protein</fullName>
    </recommendedName>
</protein>
<evidence type="ECO:0000313" key="4">
    <source>
        <dbReference type="Proteomes" id="UP001152759"/>
    </source>
</evidence>
<dbReference type="Gene3D" id="1.10.10.2590">
    <property type="entry name" value="BEN domain"/>
    <property type="match status" value="1"/>
</dbReference>
<reference evidence="3" key="1">
    <citation type="submission" date="2021-12" db="EMBL/GenBank/DDBJ databases">
        <authorList>
            <person name="King R."/>
        </authorList>
    </citation>
    <scope>NUCLEOTIDE SEQUENCE</scope>
</reference>
<dbReference type="PANTHER" id="PTHR14628:SF1">
    <property type="entry name" value="BEN DOMAIN-CONTAINING PROTEIN 5"/>
    <property type="match status" value="1"/>
</dbReference>
<dbReference type="Proteomes" id="UP001152759">
    <property type="component" value="Chromosome 1"/>
</dbReference>
<gene>
    <name evidence="3" type="ORF">BEMITA_LOCUS789</name>
</gene>
<feature type="compositionally biased region" description="Low complexity" evidence="1">
    <location>
        <begin position="239"/>
        <end position="250"/>
    </location>
</feature>
<feature type="compositionally biased region" description="Low complexity" evidence="1">
    <location>
        <begin position="59"/>
        <end position="74"/>
    </location>
</feature>
<feature type="domain" description="BEN" evidence="2">
    <location>
        <begin position="277"/>
        <end position="390"/>
    </location>
</feature>
<organism evidence="3 4">
    <name type="scientific">Bemisia tabaci</name>
    <name type="common">Sweetpotato whitefly</name>
    <name type="synonym">Aleurodes tabaci</name>
    <dbReference type="NCBI Taxonomy" id="7038"/>
    <lineage>
        <taxon>Eukaryota</taxon>
        <taxon>Metazoa</taxon>
        <taxon>Ecdysozoa</taxon>
        <taxon>Arthropoda</taxon>
        <taxon>Hexapoda</taxon>
        <taxon>Insecta</taxon>
        <taxon>Pterygota</taxon>
        <taxon>Neoptera</taxon>
        <taxon>Paraneoptera</taxon>
        <taxon>Hemiptera</taxon>
        <taxon>Sternorrhyncha</taxon>
        <taxon>Aleyrodoidea</taxon>
        <taxon>Aleyrodidae</taxon>
        <taxon>Aleyrodinae</taxon>
        <taxon>Bemisia</taxon>
    </lineage>
</organism>
<feature type="region of interest" description="Disordered" evidence="1">
    <location>
        <begin position="238"/>
        <end position="263"/>
    </location>
</feature>